<dbReference type="Gene3D" id="1.10.150.240">
    <property type="entry name" value="Putative phosphatase, domain 2"/>
    <property type="match status" value="1"/>
</dbReference>
<dbReference type="InterPro" id="IPR023198">
    <property type="entry name" value="PGP-like_dom2"/>
</dbReference>
<comment type="caution">
    <text evidence="1">The sequence shown here is derived from an EMBL/GenBank/DDBJ whole genome shotgun (WGS) entry which is preliminary data.</text>
</comment>
<dbReference type="Proteomes" id="UP000542342">
    <property type="component" value="Unassembled WGS sequence"/>
</dbReference>
<dbReference type="InterPro" id="IPR036412">
    <property type="entry name" value="HAD-like_sf"/>
</dbReference>
<dbReference type="RefSeq" id="WP_194536143.1">
    <property type="nucleotide sequence ID" value="NZ_JACEFB010000001.1"/>
</dbReference>
<dbReference type="PANTHER" id="PTHR43434:SF24">
    <property type="entry name" value="HYDROLASE-RELATED"/>
    <property type="match status" value="1"/>
</dbReference>
<evidence type="ECO:0000313" key="1">
    <source>
        <dbReference type="EMBL" id="MBA2224715.1"/>
    </source>
</evidence>
<dbReference type="InterPro" id="IPR050155">
    <property type="entry name" value="HAD-like_hydrolase_sf"/>
</dbReference>
<evidence type="ECO:0000313" key="2">
    <source>
        <dbReference type="Proteomes" id="UP000542342"/>
    </source>
</evidence>
<organism evidence="1 2">
    <name type="scientific">Thermogemmata fonticola</name>
    <dbReference type="NCBI Taxonomy" id="2755323"/>
    <lineage>
        <taxon>Bacteria</taxon>
        <taxon>Pseudomonadati</taxon>
        <taxon>Planctomycetota</taxon>
        <taxon>Planctomycetia</taxon>
        <taxon>Gemmatales</taxon>
        <taxon>Gemmataceae</taxon>
        <taxon>Thermogemmata</taxon>
    </lineage>
</organism>
<gene>
    <name evidence="1" type="ORF">H0921_00900</name>
</gene>
<dbReference type="GO" id="GO:0008967">
    <property type="term" value="F:phosphoglycolate phosphatase activity"/>
    <property type="evidence" value="ECO:0007669"/>
    <property type="project" value="TreeGrafter"/>
</dbReference>
<sequence length="254" mass="27818">MHVVLFDIDGTLVRTGGAGKAAMEEALRSVFGLREVKDGVPYAGRTDRAIARDLLALHGIYPQEENIRRLQEAYLHLLPEMLRQRGGTVCPAVPEVLQQLSATPGVLLGLLTGNIRQGAQRKLQHFGLWDYFAGGGFGDDHEDRDDVARAALQNLGVTAGAAHGSTRNIWVVGDTPLDIRSARAIGAQAVAVATGWHSLEALAYHNPDWLFPDLNHARPLLTIWCQESYAIESDRDNFNHLRRAGPCLEHHSGN</sequence>
<proteinExistence type="predicted"/>
<protein>
    <submittedName>
        <fullName evidence="1">HAD family hydrolase</fullName>
    </submittedName>
</protein>
<dbReference type="Gene3D" id="3.40.50.1000">
    <property type="entry name" value="HAD superfamily/HAD-like"/>
    <property type="match status" value="1"/>
</dbReference>
<dbReference type="InterPro" id="IPR023214">
    <property type="entry name" value="HAD_sf"/>
</dbReference>
<dbReference type="PANTHER" id="PTHR43434">
    <property type="entry name" value="PHOSPHOGLYCOLATE PHOSPHATASE"/>
    <property type="match status" value="1"/>
</dbReference>
<dbReference type="SUPFAM" id="SSF56784">
    <property type="entry name" value="HAD-like"/>
    <property type="match status" value="1"/>
</dbReference>
<dbReference type="EMBL" id="JACEFB010000001">
    <property type="protein sequence ID" value="MBA2224715.1"/>
    <property type="molecule type" value="Genomic_DNA"/>
</dbReference>
<dbReference type="Pfam" id="PF13419">
    <property type="entry name" value="HAD_2"/>
    <property type="match status" value="1"/>
</dbReference>
<dbReference type="InterPro" id="IPR041492">
    <property type="entry name" value="HAD_2"/>
</dbReference>
<name>A0A7V8VAZ1_9BACT</name>
<dbReference type="SFLD" id="SFLDG01129">
    <property type="entry name" value="C1.5:_HAD__Beta-PGM__Phosphata"/>
    <property type="match status" value="1"/>
</dbReference>
<dbReference type="GO" id="GO:0005829">
    <property type="term" value="C:cytosol"/>
    <property type="evidence" value="ECO:0007669"/>
    <property type="project" value="TreeGrafter"/>
</dbReference>
<dbReference type="SFLD" id="SFLDS00003">
    <property type="entry name" value="Haloacid_Dehalogenase"/>
    <property type="match status" value="1"/>
</dbReference>
<accession>A0A7V8VAZ1</accession>
<keyword evidence="1" id="KW-0378">Hydrolase</keyword>
<reference evidence="1 2" key="1">
    <citation type="submission" date="2020-07" db="EMBL/GenBank/DDBJ databases">
        <title>Thermogemmata thermophila gen. nov., sp. nov., a novel moderate thermophilic planctomycete from a Kamchatka hot spring.</title>
        <authorList>
            <person name="Elcheninov A.G."/>
            <person name="Podosokorskaya O.A."/>
            <person name="Kovaleva O.L."/>
            <person name="Novikov A."/>
            <person name="Bonch-Osmolovskaya E.A."/>
            <person name="Toshchakov S.V."/>
            <person name="Kublanov I.V."/>
        </authorList>
    </citation>
    <scope>NUCLEOTIDE SEQUENCE [LARGE SCALE GENOMIC DNA]</scope>
    <source>
        <strain evidence="1 2">2918</strain>
    </source>
</reference>
<dbReference type="GO" id="GO:0006281">
    <property type="term" value="P:DNA repair"/>
    <property type="evidence" value="ECO:0007669"/>
    <property type="project" value="TreeGrafter"/>
</dbReference>
<dbReference type="AlphaFoldDB" id="A0A7V8VAZ1"/>
<keyword evidence="2" id="KW-1185">Reference proteome</keyword>